<keyword evidence="2" id="KW-1185">Reference proteome</keyword>
<name>A0A328AI40_9CAUL</name>
<dbReference type="InterPro" id="IPR007435">
    <property type="entry name" value="DUF484"/>
</dbReference>
<evidence type="ECO:0000313" key="2">
    <source>
        <dbReference type="Proteomes" id="UP000249254"/>
    </source>
</evidence>
<dbReference type="EMBL" id="QFYQ01000001">
    <property type="protein sequence ID" value="RAK53726.1"/>
    <property type="molecule type" value="Genomic_DNA"/>
</dbReference>
<dbReference type="Proteomes" id="UP000249254">
    <property type="component" value="Unassembled WGS sequence"/>
</dbReference>
<dbReference type="AlphaFoldDB" id="A0A328AI40"/>
<gene>
    <name evidence="1" type="ORF">DJ017_03880</name>
</gene>
<evidence type="ECO:0000313" key="1">
    <source>
        <dbReference type="EMBL" id="RAK53726.1"/>
    </source>
</evidence>
<protein>
    <submittedName>
        <fullName evidence="1">DUF484 domain-containing protein</fullName>
    </submittedName>
</protein>
<dbReference type="PANTHER" id="PTHR38765">
    <property type="entry name" value="DUF484 DOMAIN-CONTAINING PROTEIN"/>
    <property type="match status" value="1"/>
</dbReference>
<dbReference type="RefSeq" id="WP_111527478.1">
    <property type="nucleotide sequence ID" value="NZ_JBHRSG010000005.1"/>
</dbReference>
<dbReference type="InterPro" id="IPR029016">
    <property type="entry name" value="GAF-like_dom_sf"/>
</dbReference>
<proteinExistence type="predicted"/>
<dbReference type="PANTHER" id="PTHR38765:SF1">
    <property type="entry name" value="DUF484 DOMAIN-CONTAINING PROTEIN"/>
    <property type="match status" value="1"/>
</dbReference>
<organism evidence="1 2">
    <name type="scientific">Phenylobacterium soli</name>
    <dbReference type="NCBI Taxonomy" id="2170551"/>
    <lineage>
        <taxon>Bacteria</taxon>
        <taxon>Pseudomonadati</taxon>
        <taxon>Pseudomonadota</taxon>
        <taxon>Alphaproteobacteria</taxon>
        <taxon>Caulobacterales</taxon>
        <taxon>Caulobacteraceae</taxon>
        <taxon>Phenylobacterium</taxon>
    </lineage>
</organism>
<dbReference type="Pfam" id="PF04340">
    <property type="entry name" value="DUF484"/>
    <property type="match status" value="1"/>
</dbReference>
<dbReference type="Gene3D" id="3.30.450.40">
    <property type="match status" value="1"/>
</dbReference>
<sequence>MDGSQGEIEGVALEPSAVRRFLADNPQFLREDLGLLDELGLRVAAEGNVVEFGPAALARVHAAHQREATQRQQLEETARANFSAQAQTHGAVIDLLDARNHSELAWRLDELSQTRFGLAAAVIALEHPERVPAGWKLLVEGQVDMILGSPSRLARMGFAPTALGLFGERAPQVQSMAMVRMSIWEPACQGLLAFGSADPEGFTEDMGAELVAFLARVVERTAERWPIL</sequence>
<accession>A0A328AI40</accession>
<dbReference type="OrthoDB" id="7200179at2"/>
<comment type="caution">
    <text evidence="1">The sequence shown here is derived from an EMBL/GenBank/DDBJ whole genome shotgun (WGS) entry which is preliminary data.</text>
</comment>
<reference evidence="2" key="1">
    <citation type="submission" date="2018-05" db="EMBL/GenBank/DDBJ databases">
        <authorList>
            <person name="Li X."/>
        </authorList>
    </citation>
    <scope>NUCLEOTIDE SEQUENCE [LARGE SCALE GENOMIC DNA]</scope>
    <source>
        <strain evidence="2">LX32</strain>
    </source>
</reference>